<reference evidence="1" key="1">
    <citation type="submission" date="2014-05" db="EMBL/GenBank/DDBJ databases">
        <authorList>
            <person name="Chronopoulou M."/>
        </authorList>
    </citation>
    <scope>NUCLEOTIDE SEQUENCE</scope>
    <source>
        <tissue evidence="1">Whole organism</tissue>
    </source>
</reference>
<sequence length="51" mass="6225">MYGFKNEGKRDIERNRNHGLFLHEHELVISMPQDMTWHFNSIYLSIMEVIF</sequence>
<dbReference type="EMBL" id="HACA01011370">
    <property type="protein sequence ID" value="CDW28731.1"/>
    <property type="molecule type" value="Transcribed_RNA"/>
</dbReference>
<proteinExistence type="predicted"/>
<organism evidence="1">
    <name type="scientific">Lepeophtheirus salmonis</name>
    <name type="common">Salmon louse</name>
    <name type="synonym">Caligus salmonis</name>
    <dbReference type="NCBI Taxonomy" id="72036"/>
    <lineage>
        <taxon>Eukaryota</taxon>
        <taxon>Metazoa</taxon>
        <taxon>Ecdysozoa</taxon>
        <taxon>Arthropoda</taxon>
        <taxon>Crustacea</taxon>
        <taxon>Multicrustacea</taxon>
        <taxon>Hexanauplia</taxon>
        <taxon>Copepoda</taxon>
        <taxon>Siphonostomatoida</taxon>
        <taxon>Caligidae</taxon>
        <taxon>Lepeophtheirus</taxon>
    </lineage>
</organism>
<protein>
    <submittedName>
        <fullName evidence="1">Uncharacterized protein</fullName>
    </submittedName>
</protein>
<name>A0A0K2TTJ3_LEPSM</name>
<accession>A0A0K2TTJ3</accession>
<evidence type="ECO:0000313" key="1">
    <source>
        <dbReference type="EMBL" id="CDW28731.1"/>
    </source>
</evidence>
<dbReference type="AlphaFoldDB" id="A0A0K2TTJ3"/>